<reference evidence="4 5" key="2">
    <citation type="submission" date="2018-11" db="EMBL/GenBank/DDBJ databases">
        <authorList>
            <consortium name="Pathogen Informatics"/>
        </authorList>
    </citation>
    <scope>NUCLEOTIDE SEQUENCE [LARGE SCALE GENOMIC DNA]</scope>
    <source>
        <strain evidence="4 5">Egypt</strain>
    </source>
</reference>
<dbReference type="InterPro" id="IPR029062">
    <property type="entry name" value="Class_I_gatase-like"/>
</dbReference>
<dbReference type="GO" id="GO:0023051">
    <property type="term" value="P:regulation of signaling"/>
    <property type="evidence" value="ECO:0007669"/>
    <property type="project" value="UniProtKB-ARBA"/>
</dbReference>
<organism evidence="6">
    <name type="scientific">Echinostoma caproni</name>
    <dbReference type="NCBI Taxonomy" id="27848"/>
    <lineage>
        <taxon>Eukaryota</taxon>
        <taxon>Metazoa</taxon>
        <taxon>Spiralia</taxon>
        <taxon>Lophotrochozoa</taxon>
        <taxon>Platyhelminthes</taxon>
        <taxon>Trematoda</taxon>
        <taxon>Digenea</taxon>
        <taxon>Plagiorchiida</taxon>
        <taxon>Echinostomata</taxon>
        <taxon>Echinostomatoidea</taxon>
        <taxon>Echinostomatidae</taxon>
        <taxon>Echinostoma</taxon>
    </lineage>
</organism>
<dbReference type="AlphaFoldDB" id="A0A183AGX6"/>
<name>A0A183AGX6_9TREM</name>
<dbReference type="SUPFAM" id="SSF52317">
    <property type="entry name" value="Class I glutamine amidotransferase-like"/>
    <property type="match status" value="1"/>
</dbReference>
<dbReference type="CDD" id="cd03135">
    <property type="entry name" value="GATase1_DJ-1"/>
    <property type="match status" value="1"/>
</dbReference>
<evidence type="ECO:0000313" key="5">
    <source>
        <dbReference type="Proteomes" id="UP000272942"/>
    </source>
</evidence>
<evidence type="ECO:0000313" key="6">
    <source>
        <dbReference type="WBParaSite" id="ECPE_0000622401-mRNA-1"/>
    </source>
</evidence>
<proteinExistence type="predicted"/>
<dbReference type="Pfam" id="PF01965">
    <property type="entry name" value="DJ-1_PfpI"/>
    <property type="match status" value="1"/>
</dbReference>
<evidence type="ECO:0000256" key="2">
    <source>
        <dbReference type="ARBA" id="ARBA00022490"/>
    </source>
</evidence>
<dbReference type="GO" id="GO:0005739">
    <property type="term" value="C:mitochondrion"/>
    <property type="evidence" value="ECO:0007669"/>
    <property type="project" value="TreeGrafter"/>
</dbReference>
<comment type="subcellular location">
    <subcellularLocation>
        <location evidence="1">Cytoplasm</location>
    </subcellularLocation>
</comment>
<dbReference type="GO" id="GO:0010646">
    <property type="term" value="P:regulation of cell communication"/>
    <property type="evidence" value="ECO:0007669"/>
    <property type="project" value="UniProtKB-ARBA"/>
</dbReference>
<protein>
    <submittedName>
        <fullName evidence="6">DJ-1_PfpI domain-containing protein</fullName>
    </submittedName>
</protein>
<gene>
    <name evidence="4" type="ORF">ECPE_LOCUS6211</name>
</gene>
<keyword evidence="2" id="KW-0963">Cytoplasm</keyword>
<dbReference type="GO" id="GO:0005634">
    <property type="term" value="C:nucleus"/>
    <property type="evidence" value="ECO:0007669"/>
    <property type="project" value="TreeGrafter"/>
</dbReference>
<dbReference type="Gene3D" id="3.40.50.880">
    <property type="match status" value="1"/>
</dbReference>
<dbReference type="Proteomes" id="UP000272942">
    <property type="component" value="Unassembled WGS sequence"/>
</dbReference>
<dbReference type="WBParaSite" id="ECPE_0000622401-mRNA-1">
    <property type="protein sequence ID" value="ECPE_0000622401-mRNA-1"/>
    <property type="gene ID" value="ECPE_0000622401"/>
</dbReference>
<evidence type="ECO:0000256" key="1">
    <source>
        <dbReference type="ARBA" id="ARBA00004496"/>
    </source>
</evidence>
<evidence type="ECO:0000313" key="4">
    <source>
        <dbReference type="EMBL" id="VDP77690.1"/>
    </source>
</evidence>
<dbReference type="PANTHER" id="PTHR48094">
    <property type="entry name" value="PROTEIN/NUCLEIC ACID DEGLYCASE DJ-1-RELATED"/>
    <property type="match status" value="1"/>
</dbReference>
<dbReference type="FunFam" id="3.40.50.880:FF:000022">
    <property type="entry name" value="protein deglycase DJ-1"/>
    <property type="match status" value="1"/>
</dbReference>
<dbReference type="PANTHER" id="PTHR48094:SF12">
    <property type="entry name" value="PARKINSON DISEASE PROTEIN 7 HOMOLOG"/>
    <property type="match status" value="1"/>
</dbReference>
<sequence>MNSNMSALLILSEGTEELEAVTVADVLARGQVKVTIGGLQGSQVLECSRGVKIQPNVALTDVSSQLFDVVVMPGGLGGSKAMAESPIVKKILENHYENKKIVAAICAAPIGLQSHGIGLGKKLTSYPGFEDKLRGFTYCTDQVVVDGNLVTSRGPGTAMQFALKLLELLTNKKTSCDAKGNPLLSSK</sequence>
<reference evidence="6" key="1">
    <citation type="submission" date="2016-06" db="UniProtKB">
        <authorList>
            <consortium name="WormBaseParasite"/>
        </authorList>
    </citation>
    <scope>IDENTIFICATION</scope>
</reference>
<dbReference type="GO" id="GO:0006979">
    <property type="term" value="P:response to oxidative stress"/>
    <property type="evidence" value="ECO:0007669"/>
    <property type="project" value="TreeGrafter"/>
</dbReference>
<dbReference type="InterPro" id="IPR050325">
    <property type="entry name" value="Prot/Nucl_acid_deglycase"/>
</dbReference>
<dbReference type="InterPro" id="IPR006287">
    <property type="entry name" value="DJ-1"/>
</dbReference>
<dbReference type="EMBL" id="UZAN01043168">
    <property type="protein sequence ID" value="VDP77690.1"/>
    <property type="molecule type" value="Genomic_DNA"/>
</dbReference>
<dbReference type="InterPro" id="IPR002818">
    <property type="entry name" value="DJ-1/PfpI"/>
</dbReference>
<dbReference type="GO" id="GO:1903189">
    <property type="term" value="P:glyoxal metabolic process"/>
    <property type="evidence" value="ECO:0007669"/>
    <property type="project" value="TreeGrafter"/>
</dbReference>
<evidence type="ECO:0000259" key="3">
    <source>
        <dbReference type="Pfam" id="PF01965"/>
    </source>
</evidence>
<dbReference type="OrthoDB" id="543156at2759"/>
<dbReference type="NCBIfam" id="TIGR01383">
    <property type="entry name" value="not_thiJ"/>
    <property type="match status" value="1"/>
</dbReference>
<keyword evidence="5" id="KW-1185">Reference proteome</keyword>
<feature type="domain" description="DJ-1/PfpI" evidence="3">
    <location>
        <begin position="6"/>
        <end position="167"/>
    </location>
</feature>
<accession>A0A183AGX6</accession>